<dbReference type="Gene3D" id="3.40.50.300">
    <property type="entry name" value="P-loop containing nucleotide triphosphate hydrolases"/>
    <property type="match status" value="1"/>
</dbReference>
<dbReference type="PANTHER" id="PTHR46743:SF2">
    <property type="entry name" value="TEICHOIC ACIDS EXPORT ATP-BINDING PROTEIN TAGH"/>
    <property type="match status" value="1"/>
</dbReference>
<evidence type="ECO:0000313" key="6">
    <source>
        <dbReference type="EMBL" id="MBB6052082.1"/>
    </source>
</evidence>
<feature type="domain" description="ABC transporter" evidence="5">
    <location>
        <begin position="8"/>
        <end position="256"/>
    </location>
</feature>
<name>A0A7W9W8Y8_ARMRO</name>
<proteinExistence type="inferred from homology"/>
<evidence type="ECO:0000256" key="3">
    <source>
        <dbReference type="ARBA" id="ARBA00022741"/>
    </source>
</evidence>
<keyword evidence="7" id="KW-1185">Reference proteome</keyword>
<dbReference type="EMBL" id="JACHGW010000003">
    <property type="protein sequence ID" value="MBB6052082.1"/>
    <property type="molecule type" value="Genomic_DNA"/>
</dbReference>
<dbReference type="CDD" id="cd10147">
    <property type="entry name" value="Wzt_C-like"/>
    <property type="match status" value="1"/>
</dbReference>
<dbReference type="Pfam" id="PF00005">
    <property type="entry name" value="ABC_tran"/>
    <property type="match status" value="1"/>
</dbReference>
<dbReference type="InterPro" id="IPR029439">
    <property type="entry name" value="Wzt_C"/>
</dbReference>
<comment type="similarity">
    <text evidence="1">Belongs to the ABC transporter superfamily.</text>
</comment>
<evidence type="ECO:0000256" key="2">
    <source>
        <dbReference type="ARBA" id="ARBA00022448"/>
    </source>
</evidence>
<dbReference type="SUPFAM" id="SSF52540">
    <property type="entry name" value="P-loop containing nucleoside triphosphate hydrolases"/>
    <property type="match status" value="1"/>
</dbReference>
<gene>
    <name evidence="6" type="ORF">HNQ39_003892</name>
</gene>
<evidence type="ECO:0000256" key="1">
    <source>
        <dbReference type="ARBA" id="ARBA00005417"/>
    </source>
</evidence>
<dbReference type="InterPro" id="IPR003593">
    <property type="entry name" value="AAA+_ATPase"/>
</dbReference>
<evidence type="ECO:0000256" key="4">
    <source>
        <dbReference type="ARBA" id="ARBA00022840"/>
    </source>
</evidence>
<evidence type="ECO:0000259" key="5">
    <source>
        <dbReference type="PROSITE" id="PS50893"/>
    </source>
</evidence>
<dbReference type="InterPro" id="IPR027417">
    <property type="entry name" value="P-loop_NTPase"/>
</dbReference>
<dbReference type="Proteomes" id="UP000520814">
    <property type="component" value="Unassembled WGS sequence"/>
</dbReference>
<organism evidence="6 7">
    <name type="scientific">Armatimonas rosea</name>
    <dbReference type="NCBI Taxonomy" id="685828"/>
    <lineage>
        <taxon>Bacteria</taxon>
        <taxon>Bacillati</taxon>
        <taxon>Armatimonadota</taxon>
        <taxon>Armatimonadia</taxon>
        <taxon>Armatimonadales</taxon>
        <taxon>Armatimonadaceae</taxon>
        <taxon>Armatimonas</taxon>
    </lineage>
</organism>
<dbReference type="PROSITE" id="PS50893">
    <property type="entry name" value="ABC_TRANSPORTER_2"/>
    <property type="match status" value="1"/>
</dbReference>
<keyword evidence="3" id="KW-0547">Nucleotide-binding</keyword>
<dbReference type="InterPro" id="IPR050683">
    <property type="entry name" value="Bact_Polysacc_Export_ATP-bd"/>
</dbReference>
<dbReference type="PANTHER" id="PTHR46743">
    <property type="entry name" value="TEICHOIC ACIDS EXPORT ATP-BINDING PROTEIN TAGH"/>
    <property type="match status" value="1"/>
</dbReference>
<dbReference type="Gene3D" id="2.70.50.60">
    <property type="entry name" value="abc- transporter (atp binding component) like domain"/>
    <property type="match status" value="1"/>
</dbReference>
<dbReference type="RefSeq" id="WP_221290121.1">
    <property type="nucleotide sequence ID" value="NZ_JACHGW010000003.1"/>
</dbReference>
<protein>
    <submittedName>
        <fullName evidence="6">Lipopolysaccharide transport system ATP-binding protein</fullName>
    </submittedName>
</protein>
<comment type="caution">
    <text evidence="6">The sequence shown here is derived from an EMBL/GenBank/DDBJ whole genome shotgun (WGS) entry which is preliminary data.</text>
</comment>
<accession>A0A7W9W8Y8</accession>
<dbReference type="GO" id="GO:0005524">
    <property type="term" value="F:ATP binding"/>
    <property type="evidence" value="ECO:0007669"/>
    <property type="project" value="UniProtKB-KW"/>
</dbReference>
<evidence type="ECO:0000313" key="7">
    <source>
        <dbReference type="Proteomes" id="UP000520814"/>
    </source>
</evidence>
<keyword evidence="4 6" id="KW-0067">ATP-binding</keyword>
<dbReference type="SMART" id="SM00382">
    <property type="entry name" value="AAA"/>
    <property type="match status" value="1"/>
</dbReference>
<dbReference type="GO" id="GO:0016020">
    <property type="term" value="C:membrane"/>
    <property type="evidence" value="ECO:0007669"/>
    <property type="project" value="InterPro"/>
</dbReference>
<dbReference type="InterPro" id="IPR015860">
    <property type="entry name" value="ABC_transpr_TagH-like"/>
</dbReference>
<dbReference type="GO" id="GO:0016887">
    <property type="term" value="F:ATP hydrolysis activity"/>
    <property type="evidence" value="ECO:0007669"/>
    <property type="project" value="InterPro"/>
</dbReference>
<dbReference type="InterPro" id="IPR003439">
    <property type="entry name" value="ABC_transporter-like_ATP-bd"/>
</dbReference>
<reference evidence="6 7" key="1">
    <citation type="submission" date="2020-08" db="EMBL/GenBank/DDBJ databases">
        <title>Genomic Encyclopedia of Type Strains, Phase IV (KMG-IV): sequencing the most valuable type-strain genomes for metagenomic binning, comparative biology and taxonomic classification.</title>
        <authorList>
            <person name="Goeker M."/>
        </authorList>
    </citation>
    <scope>NUCLEOTIDE SEQUENCE [LARGE SCALE GENOMIC DNA]</scope>
    <source>
        <strain evidence="6 7">DSM 23562</strain>
    </source>
</reference>
<dbReference type="AlphaFoldDB" id="A0A7W9W8Y8"/>
<dbReference type="GO" id="GO:0140359">
    <property type="term" value="F:ABC-type transporter activity"/>
    <property type="evidence" value="ECO:0007669"/>
    <property type="project" value="InterPro"/>
</dbReference>
<dbReference type="CDD" id="cd03220">
    <property type="entry name" value="ABC_KpsT_Wzt"/>
    <property type="match status" value="1"/>
</dbReference>
<keyword evidence="2" id="KW-0813">Transport</keyword>
<sequence>MSSSTRMLRVENLGKLYRIAPRGTRPGTLTENLLSALRGKQPPKEDFWAVRNLSFDVHQGEVVGLIGHNGAGKSTLLKLLSRITEPTEGEIALYGRVGSLLEVGTGFHPELTGRENVFMNGAILGMSRKEIESRFDEIIDFAGPRVALHLDSPVKRYSSGMTMRLGFAVAANLNPEILIVDEVLAVGDAEFQKKCLGKMQEVAGSGRTVFFVSHNLAAVTALCNRALLLHGGQLHEDGPVARVAATYQLMTRSGADLGGDLTHAQRSGSGAGRFLSLGVQPFAPDGTPQPLVYNGHAVQFELTVQAEQVLTDAAVTLWIADSNTYRLIDCSSALHGKLVRLEPGETARVRFTLGELLLKPGLYTLGVSLGRPEIEDFDTIEHAGTLEVAVDPDAAQATLTLPGAYTCRYKTELIPGSDVLLSPPADASGLQAA</sequence>
<dbReference type="Pfam" id="PF14524">
    <property type="entry name" value="Wzt_C"/>
    <property type="match status" value="1"/>
</dbReference>